<dbReference type="GO" id="GO:0005829">
    <property type="term" value="C:cytosol"/>
    <property type="evidence" value="ECO:0007669"/>
    <property type="project" value="TreeGrafter"/>
</dbReference>
<dbReference type="InterPro" id="IPR008979">
    <property type="entry name" value="Galactose-bd-like_sf"/>
</dbReference>
<feature type="domain" description="CBM6" evidence="4">
    <location>
        <begin position="1282"/>
        <end position="1422"/>
    </location>
</feature>
<keyword evidence="5" id="KW-0326">Glycosidase</keyword>
<dbReference type="Gene3D" id="2.60.120.200">
    <property type="match status" value="1"/>
</dbReference>
<evidence type="ECO:0000256" key="3">
    <source>
        <dbReference type="SAM" id="SignalP"/>
    </source>
</evidence>
<dbReference type="GO" id="GO:0006516">
    <property type="term" value="P:glycoprotein catabolic process"/>
    <property type="evidence" value="ECO:0007669"/>
    <property type="project" value="TreeGrafter"/>
</dbReference>
<dbReference type="SMART" id="SM00560">
    <property type="entry name" value="LamGL"/>
    <property type="match status" value="1"/>
</dbReference>
<evidence type="ECO:0000313" key="5">
    <source>
        <dbReference type="EMBL" id="HIX48189.1"/>
    </source>
</evidence>
<dbReference type="InterPro" id="IPR006584">
    <property type="entry name" value="Cellulose-bd_IV"/>
</dbReference>
<dbReference type="Gene3D" id="1.20.1270.90">
    <property type="entry name" value="AF1782-like"/>
    <property type="match status" value="4"/>
</dbReference>
<keyword evidence="5" id="KW-0378">Hydrolase</keyword>
<dbReference type="InterPro" id="IPR041371">
    <property type="entry name" value="GH92_N"/>
</dbReference>
<dbReference type="NCBIfam" id="TIGR01180">
    <property type="entry name" value="aman2_put"/>
    <property type="match status" value="1"/>
</dbReference>
<dbReference type="GO" id="GO:0005975">
    <property type="term" value="P:carbohydrate metabolic process"/>
    <property type="evidence" value="ECO:0007669"/>
    <property type="project" value="InterPro"/>
</dbReference>
<keyword evidence="1 3" id="KW-0732">Signal</keyword>
<dbReference type="GO" id="GO:0000224">
    <property type="term" value="F:peptide-N4-(N-acetyl-beta-glucosaminyl)asparagine amidase activity"/>
    <property type="evidence" value="ECO:0007669"/>
    <property type="project" value="TreeGrafter"/>
</dbReference>
<dbReference type="Gene3D" id="1.20.1610.10">
    <property type="entry name" value="alpha-1,2-mannosidases domains"/>
    <property type="match status" value="1"/>
</dbReference>
<evidence type="ECO:0000256" key="1">
    <source>
        <dbReference type="ARBA" id="ARBA00022729"/>
    </source>
</evidence>
<dbReference type="Pfam" id="PF03422">
    <property type="entry name" value="CBM_6"/>
    <property type="match status" value="2"/>
</dbReference>
<keyword evidence="2" id="KW-1015">Disulfide bond</keyword>
<evidence type="ECO:0000256" key="2">
    <source>
        <dbReference type="ARBA" id="ARBA00023157"/>
    </source>
</evidence>
<accession>A0A9D2AT53</accession>
<dbReference type="Pfam" id="PF07971">
    <property type="entry name" value="Glyco_hydro_92"/>
    <property type="match status" value="1"/>
</dbReference>
<proteinExistence type="predicted"/>
<dbReference type="InterPro" id="IPR013320">
    <property type="entry name" value="ConA-like_dom_sf"/>
</dbReference>
<dbReference type="Pfam" id="PF07523">
    <property type="entry name" value="Big_3"/>
    <property type="match status" value="1"/>
</dbReference>
<dbReference type="InterPro" id="IPR008928">
    <property type="entry name" value="6-hairpin_glycosidase_sf"/>
</dbReference>
<evidence type="ECO:0000259" key="4">
    <source>
        <dbReference type="PROSITE" id="PS51175"/>
    </source>
</evidence>
<dbReference type="Gene3D" id="2.60.40.3630">
    <property type="match status" value="1"/>
</dbReference>
<dbReference type="Gene3D" id="3.30.2080.10">
    <property type="entry name" value="GH92 mannosidase domain"/>
    <property type="match status" value="1"/>
</dbReference>
<dbReference type="InterPro" id="IPR006558">
    <property type="entry name" value="LamG-like"/>
</dbReference>
<comment type="caution">
    <text evidence="5">The sequence shown here is derived from an EMBL/GenBank/DDBJ whole genome shotgun (WGS) entry which is preliminary data.</text>
</comment>
<protein>
    <submittedName>
        <fullName evidence="5">GH92 family glycosyl hydrolase</fullName>
        <ecNumber evidence="5">3.2.1.-</ecNumber>
    </submittedName>
</protein>
<dbReference type="Pfam" id="PF07554">
    <property type="entry name" value="FIVAR"/>
    <property type="match status" value="3"/>
</dbReference>
<reference evidence="5" key="1">
    <citation type="journal article" date="2021" name="PeerJ">
        <title>Extensive microbial diversity within the chicken gut microbiome revealed by metagenomics and culture.</title>
        <authorList>
            <person name="Gilroy R."/>
            <person name="Ravi A."/>
            <person name="Getino M."/>
            <person name="Pursley I."/>
            <person name="Horton D.L."/>
            <person name="Alikhan N.F."/>
            <person name="Baker D."/>
            <person name="Gharbi K."/>
            <person name="Hall N."/>
            <person name="Watson M."/>
            <person name="Adriaenssens E.M."/>
            <person name="Foster-Nyarko E."/>
            <person name="Jarju S."/>
            <person name="Secka A."/>
            <person name="Antonio M."/>
            <person name="Oren A."/>
            <person name="Chaudhuri R.R."/>
            <person name="La Ragione R."/>
            <person name="Hildebrand F."/>
            <person name="Pallen M.J."/>
        </authorList>
    </citation>
    <scope>NUCLEOTIDE SEQUENCE</scope>
    <source>
        <strain evidence="5">ChiSjej5B23-15282</strain>
    </source>
</reference>
<dbReference type="PROSITE" id="PS51175">
    <property type="entry name" value="CBM6"/>
    <property type="match status" value="2"/>
</dbReference>
<evidence type="ECO:0000313" key="6">
    <source>
        <dbReference type="Proteomes" id="UP000824243"/>
    </source>
</evidence>
<dbReference type="Pfam" id="PF13385">
    <property type="entry name" value="Laminin_G_3"/>
    <property type="match status" value="1"/>
</dbReference>
<dbReference type="Gene3D" id="2.70.98.10">
    <property type="match status" value="1"/>
</dbReference>
<dbReference type="SUPFAM" id="SSF49785">
    <property type="entry name" value="Galactose-binding domain-like"/>
    <property type="match status" value="2"/>
</dbReference>
<dbReference type="Proteomes" id="UP000824243">
    <property type="component" value="Unassembled WGS sequence"/>
</dbReference>
<dbReference type="GO" id="GO:0030246">
    <property type="term" value="F:carbohydrate binding"/>
    <property type="evidence" value="ECO:0007669"/>
    <property type="project" value="InterPro"/>
</dbReference>
<dbReference type="SMART" id="SM00606">
    <property type="entry name" value="CBD_IV"/>
    <property type="match status" value="2"/>
</dbReference>
<name>A0A9D2AT53_9FIRM</name>
<feature type="signal peptide" evidence="3">
    <location>
        <begin position="1"/>
        <end position="28"/>
    </location>
</feature>
<dbReference type="InterPro" id="IPR050883">
    <property type="entry name" value="PNGase"/>
</dbReference>
<dbReference type="InterPro" id="IPR014718">
    <property type="entry name" value="GH-type_carb-bd"/>
</dbReference>
<feature type="domain" description="CBM6" evidence="4">
    <location>
        <begin position="1430"/>
        <end position="1572"/>
    </location>
</feature>
<dbReference type="CDD" id="cd04084">
    <property type="entry name" value="CBM6_xylanase-like"/>
    <property type="match status" value="2"/>
</dbReference>
<sequence length="1779" mass="193004">MAGRRKIKIRALAGLLGAAVLCTGVSVAGLAKTGVFSGEDDYTQYVDPFIATQVDNGQQFPGAVSPYGIVKLSPDTYPHTNDDHAGYDYAEDQIAGFSHTRVEGVGGQGAGGDVLITPTYMRYTGKPSMESRAQTFSHDKEAAEPGYYEVELVPNTGTDSAAQDDSMGNIRAELTTTTRTGLHRYTFPKAGEVSVVMDLNYTYHGTDIRNAVLDVEQTEEGNAVLSGRFSARNVSGHGKYTMYFYMETDTPVTDIHTWNGDNYGTGTSLSGNDLGAVLSFEVKEGQAVQVKVGISPISSEQAKIDMAAENAGWDFTAVREQAKADWNSMLGRVDIQSSETSDPDGSLRTLFYTGLYRMFMTPVNATSTSGTYRGTDGQVYQAEGYTHYDSWTLWDDFRKYPIIGLIAPDVYKDIIQSVADMLVTGISTWGNDTQPVLTVRNEHAVALLADGVSKGYTDIKNLDKAYEKAKEIAENAVNDNVESMGYFAGRVDQTVEYAYDDWCLSLIASALDKTDEAAYYLDRSMNYKNLYKADAVQMEDGSSIGLLWPKDSSGNWMSADPERYGDNGLYQGTLWQYTWWDTYDVGGLMQLMGGEEQMLNALNVLYGAKGADADGRRMLHTNTNEIDLQTPYLFNFAGAPSETQYWVRQIYAGETWNRYSGTGEYGTPQYVRVYKPTPDGLLQTMDDDAGTMSAMYVAAAMGIFPMTPGDPTFQIGSPFFEKMTLDLGNGRTFVINAENVSSENYYIQSASLNGAALDRTWLDYGEIARGGEVTFTMGSEPSEWAADGVDAPSASDDTKVSAYEYGLTYDADTVEAEDGVVDASVTVELTENASFADDVKGINAEGLPDGVEFTAERKDDHTVVLNFEGEIKGVTAEYETYDIQIEMEDSVFADGVKAAEVKNAVMSSMSSIRLQNTMNPVSLEVEAPDRTDYTVGDVLDPEGGSVTIVFKNDLKRTVPMTSDELTVGELPEKAGDGQQVRVAYKNAESSFTVNMRAVQADERSVVLDYDFSESSGGTVKDSGQNGYDGTLKNGASVEYGSLVLDGSQKQYLDIPAGALGGLDGDATISAWVYLESASNNQMLLGAGLDKNDFFVFATNNILRTGLNIDGAGEERTQAGSGMPLGEWAYLTYVQEGNETHLYMNGEEIASGQADGALSNVIMNGSFVHLGGIDFWGDPYTDGKISRFTVYNTALDAEEIASEQKRTDTRLSDAIAEAEALLDKGGFTAETTAALQKAVDEARAVEQYAAASAEQIDQAVSSLLDAVEQAVSSQSGGKGSAYDTMEAEKYSDWSGGALKTETSQDNTGGGSVGNLGGTYDGAWLKYDDINFGSTGAESFTVRYAYNAGRCGRNSRVDIYLDSMDGEPAVSVPVTSGSTNWNEYQEASADLEQRITGVHDVYVVLRTEAANANYVANFDWFRFTEKAGTDRLRLEAEGYSDWSKADGNDLKTENSTDSEGGSLTNLGGTYDGAWLMFKDCSLGEDGMTDFTVRYVNNSSRCGNNNRIEIYLDSMDGNPIQTVAIPATGSSWNAYAELTAELDASVSGTHDVYFVLRTDGGNGGYVANIDWFEFSRDSEREDLKTVYDEALGYLENKDQYAAEDIERLQAAVDQAKNVLDAADPSSDEIRAAISSLNQAIGRLHTIVSTAALEELLEKAEDLDTTHWVEESRSRLESAIEYAGQVIESGNATQAAVDMAERLLTEAMENSEVTAEADKVVLNAQISQGTAVGPTGYTEESYGKLQEALEKATIASQDRWSSQELVDECAAGIKQAVQDLEEL</sequence>
<organism evidence="5 6">
    <name type="scientific">Candidatus Mediterraneibacter caccavium</name>
    <dbReference type="NCBI Taxonomy" id="2838661"/>
    <lineage>
        <taxon>Bacteria</taxon>
        <taxon>Bacillati</taxon>
        <taxon>Bacillota</taxon>
        <taxon>Clostridia</taxon>
        <taxon>Lachnospirales</taxon>
        <taxon>Lachnospiraceae</taxon>
        <taxon>Mediterraneibacter</taxon>
    </lineage>
</organism>
<dbReference type="GO" id="GO:0016798">
    <property type="term" value="F:hydrolase activity, acting on glycosyl bonds"/>
    <property type="evidence" value="ECO:0007669"/>
    <property type="project" value="UniProtKB-KW"/>
</dbReference>
<dbReference type="InterPro" id="IPR005887">
    <property type="entry name" value="GH92_a_mannosidase_put"/>
</dbReference>
<dbReference type="InterPro" id="IPR022038">
    <property type="entry name" value="Ig-like_bact"/>
</dbReference>
<dbReference type="PANTHER" id="PTHR12143">
    <property type="entry name" value="PEPTIDE N-GLYCANASE PNGASE -RELATED"/>
    <property type="match status" value="1"/>
</dbReference>
<dbReference type="Gene3D" id="2.60.120.260">
    <property type="entry name" value="Galactose-binding domain-like"/>
    <property type="match status" value="2"/>
</dbReference>
<dbReference type="SUPFAM" id="SSF48208">
    <property type="entry name" value="Six-hairpin glycosidases"/>
    <property type="match status" value="1"/>
</dbReference>
<reference evidence="5" key="2">
    <citation type="submission" date="2021-04" db="EMBL/GenBank/DDBJ databases">
        <authorList>
            <person name="Gilroy R."/>
        </authorList>
    </citation>
    <scope>NUCLEOTIDE SEQUENCE</scope>
    <source>
        <strain evidence="5">ChiSjej5B23-15282</strain>
    </source>
</reference>
<feature type="chain" id="PRO_5038833036" evidence="3">
    <location>
        <begin position="29"/>
        <end position="1779"/>
    </location>
</feature>
<dbReference type="EMBL" id="DXFA01000079">
    <property type="protein sequence ID" value="HIX48189.1"/>
    <property type="molecule type" value="Genomic_DNA"/>
</dbReference>
<dbReference type="Gene3D" id="1.20.1050.60">
    <property type="entry name" value="alpha-1,2-mannosidase"/>
    <property type="match status" value="1"/>
</dbReference>
<dbReference type="SUPFAM" id="SSF49899">
    <property type="entry name" value="Concanavalin A-like lectins/glucanases"/>
    <property type="match status" value="1"/>
</dbReference>
<dbReference type="Pfam" id="PF17678">
    <property type="entry name" value="Glyco_hydro_92N"/>
    <property type="match status" value="1"/>
</dbReference>
<dbReference type="InterPro" id="IPR012939">
    <property type="entry name" value="Glyco_hydro_92"/>
</dbReference>
<dbReference type="PANTHER" id="PTHR12143:SF39">
    <property type="entry name" value="SECRETED PROTEIN"/>
    <property type="match status" value="1"/>
</dbReference>
<dbReference type="EC" id="3.2.1.-" evidence="5"/>
<gene>
    <name evidence="5" type="ORF">H9981_04140</name>
</gene>
<dbReference type="InterPro" id="IPR005084">
    <property type="entry name" value="CBM6"/>
</dbReference>